<reference evidence="2" key="1">
    <citation type="submission" date="2020-08" db="EMBL/GenBank/DDBJ databases">
        <title>Genome public.</title>
        <authorList>
            <person name="Liu C."/>
            <person name="Sun Q."/>
        </authorList>
    </citation>
    <scope>NUCLEOTIDE SEQUENCE</scope>
    <source>
        <strain evidence="2">NSJ-32</strain>
    </source>
</reference>
<protein>
    <submittedName>
        <fullName evidence="2">MarR family transcriptional regulator</fullName>
    </submittedName>
</protein>
<feature type="domain" description="HTH marR-type" evidence="1">
    <location>
        <begin position="1"/>
        <end position="134"/>
    </location>
</feature>
<evidence type="ECO:0000313" key="2">
    <source>
        <dbReference type="EMBL" id="MBC8542105.1"/>
    </source>
</evidence>
<comment type="caution">
    <text evidence="2">The sequence shown here is derived from an EMBL/GenBank/DDBJ whole genome shotgun (WGS) entry which is preliminary data.</text>
</comment>
<evidence type="ECO:0000313" key="3">
    <source>
        <dbReference type="Proteomes" id="UP000657006"/>
    </source>
</evidence>
<dbReference type="Gene3D" id="1.10.10.10">
    <property type="entry name" value="Winged helix-like DNA-binding domain superfamily/Winged helix DNA-binding domain"/>
    <property type="match status" value="1"/>
</dbReference>
<proteinExistence type="predicted"/>
<sequence>MEGIIENLYVNKELYSSLLLPVCNKYKLTMAEMLVLLFLSKNAGSDTASDIVNKLKITKSHVSASVRDLEERGYLQGSYEGRNHRTIHLQLCDTASEIIREGKKVQEKFLSVISRGFTREEIDTIAGYIQRMNDNANDYMRESFHSKRGES</sequence>
<dbReference type="EMBL" id="JACRSQ010000001">
    <property type="protein sequence ID" value="MBC8542105.1"/>
    <property type="molecule type" value="Genomic_DNA"/>
</dbReference>
<dbReference type="InterPro" id="IPR000835">
    <property type="entry name" value="HTH_MarR-typ"/>
</dbReference>
<gene>
    <name evidence="2" type="ORF">H8730_00890</name>
</gene>
<organism evidence="2 3">
    <name type="scientific">Bianquea renquensis</name>
    <dbReference type="NCBI Taxonomy" id="2763661"/>
    <lineage>
        <taxon>Bacteria</taxon>
        <taxon>Bacillati</taxon>
        <taxon>Bacillota</taxon>
        <taxon>Clostridia</taxon>
        <taxon>Eubacteriales</taxon>
        <taxon>Bianqueaceae</taxon>
        <taxon>Bianquea</taxon>
    </lineage>
</organism>
<dbReference type="InterPro" id="IPR039422">
    <property type="entry name" value="MarR/SlyA-like"/>
</dbReference>
<accession>A0A926I0D7</accession>
<dbReference type="PANTHER" id="PTHR33164">
    <property type="entry name" value="TRANSCRIPTIONAL REGULATOR, MARR FAMILY"/>
    <property type="match status" value="1"/>
</dbReference>
<dbReference type="InterPro" id="IPR036388">
    <property type="entry name" value="WH-like_DNA-bd_sf"/>
</dbReference>
<dbReference type="SUPFAM" id="SSF46785">
    <property type="entry name" value="Winged helix' DNA-binding domain"/>
    <property type="match status" value="1"/>
</dbReference>
<dbReference type="Proteomes" id="UP000657006">
    <property type="component" value="Unassembled WGS sequence"/>
</dbReference>
<dbReference type="AlphaFoldDB" id="A0A926I0D7"/>
<dbReference type="Pfam" id="PF12802">
    <property type="entry name" value="MarR_2"/>
    <property type="match status" value="1"/>
</dbReference>
<dbReference type="SMART" id="SM00347">
    <property type="entry name" value="HTH_MARR"/>
    <property type="match status" value="1"/>
</dbReference>
<dbReference type="PANTHER" id="PTHR33164:SF89">
    <property type="entry name" value="MARR FAMILY REGULATORY PROTEIN"/>
    <property type="match status" value="1"/>
</dbReference>
<evidence type="ECO:0000259" key="1">
    <source>
        <dbReference type="PROSITE" id="PS50995"/>
    </source>
</evidence>
<dbReference type="PROSITE" id="PS50995">
    <property type="entry name" value="HTH_MARR_2"/>
    <property type="match status" value="1"/>
</dbReference>
<name>A0A926I0D7_9FIRM</name>
<dbReference type="GO" id="GO:0003700">
    <property type="term" value="F:DNA-binding transcription factor activity"/>
    <property type="evidence" value="ECO:0007669"/>
    <property type="project" value="InterPro"/>
</dbReference>
<keyword evidence="3" id="KW-1185">Reference proteome</keyword>
<dbReference type="RefSeq" id="WP_177718976.1">
    <property type="nucleotide sequence ID" value="NZ_JACRSQ010000001.1"/>
</dbReference>
<dbReference type="InterPro" id="IPR036390">
    <property type="entry name" value="WH_DNA-bd_sf"/>
</dbReference>
<dbReference type="GO" id="GO:0006950">
    <property type="term" value="P:response to stress"/>
    <property type="evidence" value="ECO:0007669"/>
    <property type="project" value="TreeGrafter"/>
</dbReference>